<dbReference type="InterPro" id="IPR013961">
    <property type="entry name" value="RAI1"/>
</dbReference>
<comment type="cofactor">
    <cofactor evidence="1 7">
        <name>a divalent metal cation</name>
        <dbReference type="ChEBI" id="CHEBI:60240"/>
    </cofactor>
</comment>
<dbReference type="PANTHER" id="PTHR12395">
    <property type="entry name" value="DOM-3 RELATED"/>
    <property type="match status" value="1"/>
</dbReference>
<dbReference type="GO" id="GO:0005829">
    <property type="term" value="C:cytosol"/>
    <property type="evidence" value="ECO:0007669"/>
    <property type="project" value="TreeGrafter"/>
</dbReference>
<evidence type="ECO:0000256" key="2">
    <source>
        <dbReference type="ARBA" id="ARBA00006562"/>
    </source>
</evidence>
<dbReference type="GO" id="GO:0004518">
    <property type="term" value="F:nuclease activity"/>
    <property type="evidence" value="ECO:0007669"/>
    <property type="project" value="UniProtKB-KW"/>
</dbReference>
<dbReference type="GO" id="GO:0000166">
    <property type="term" value="F:nucleotide binding"/>
    <property type="evidence" value="ECO:0007669"/>
    <property type="project" value="UniProtKB-KW"/>
</dbReference>
<evidence type="ECO:0000256" key="1">
    <source>
        <dbReference type="ARBA" id="ARBA00001968"/>
    </source>
</evidence>
<reference evidence="9 10" key="1">
    <citation type="journal article" date="2011" name="Proc. Natl. Acad. Sci. U.S.A.">
        <title>Evolutionary erosion of yeast sex chromosomes by mating-type switching accidents.</title>
        <authorList>
            <person name="Gordon J.L."/>
            <person name="Armisen D."/>
            <person name="Proux-Wera E."/>
            <person name="Oheigeartaigh S.S."/>
            <person name="Byrne K.P."/>
            <person name="Wolfe K.H."/>
        </authorList>
    </citation>
    <scope>NUCLEOTIDE SEQUENCE [LARGE SCALE GENOMIC DNA]</scope>
    <source>
        <strain evidence="10">ATCC 22294 / BCRC 22015 / CBS 2517 / CECT 1963 / NBRC 1671 / NRRL Y-8276</strain>
    </source>
</reference>
<sequence>MTIIHRLPITTRSEPTKAAAKPREVSFYSRTSERYGEILTDNDCNLRYYYFPDAELEKPYNLAQGRNNFINARSQIKDVCSLEGVLKCVIDVEKKHDSKLNVNVITFRGILRKLIMVAYEHNPKFNKINFRVVFFDKQVFIKEINEKEDISNAIDVNSYTGYKFEALTLLNEPIAFTERDSLDSRADACVSNGDEYVSVVKTGIGKHRVLMGGEVDGIYDFKEDGADNLKHYLELKCTRSLSSYQDIENFEKKLFKTWLQCFLIGIPRITYGFRDRSYNLTSIEEYLTEDVPKLFTNRGVKAQCMDAIQWYGEIIGWLYDTLAHLETDANEIRPFKLLFSGSELDLVEIPAKDPEYDDIVNGEAVLTNEFKEWRRILKTK</sequence>
<dbReference type="GO" id="GO:0046872">
    <property type="term" value="F:metal ion binding"/>
    <property type="evidence" value="ECO:0007669"/>
    <property type="project" value="UniProtKB-KW"/>
</dbReference>
<name>H2B0D4_KAZAF</name>
<dbReference type="HOGENOM" id="CLU_024877_4_1_1"/>
<dbReference type="STRING" id="1071382.H2B0D4"/>
<dbReference type="OrthoDB" id="5853397at2759"/>
<dbReference type="eggNOG" id="KOG1982">
    <property type="taxonomic scope" value="Eukaryota"/>
</dbReference>
<accession>H2B0D4</accession>
<dbReference type="Proteomes" id="UP000005220">
    <property type="component" value="Chromosome 10"/>
</dbReference>
<evidence type="ECO:0000256" key="5">
    <source>
        <dbReference type="ARBA" id="ARBA00044692"/>
    </source>
</evidence>
<dbReference type="Pfam" id="PF08652">
    <property type="entry name" value="RAI1"/>
    <property type="match status" value="1"/>
</dbReference>
<dbReference type="GO" id="GO:0005634">
    <property type="term" value="C:nucleus"/>
    <property type="evidence" value="ECO:0007669"/>
    <property type="project" value="UniProtKB-SubCell"/>
</dbReference>
<evidence type="ECO:0000313" key="9">
    <source>
        <dbReference type="EMBL" id="CCF60084.1"/>
    </source>
</evidence>
<dbReference type="GeneID" id="13883731"/>
<comment type="subcellular location">
    <subcellularLocation>
        <location evidence="7">Nucleus</location>
    </subcellularLocation>
</comment>
<dbReference type="EC" id="3.6.1.-" evidence="7"/>
<dbReference type="GO" id="GO:0003723">
    <property type="term" value="F:RNA binding"/>
    <property type="evidence" value="ECO:0007669"/>
    <property type="project" value="UniProtKB-KW"/>
</dbReference>
<proteinExistence type="inferred from homology"/>
<evidence type="ECO:0000256" key="6">
    <source>
        <dbReference type="ARBA" id="ARBA00048124"/>
    </source>
</evidence>
<comment type="similarity">
    <text evidence="2 7">Belongs to the DXO/Dom3Z family.</text>
</comment>
<keyword evidence="10" id="KW-1185">Reference proteome</keyword>
<evidence type="ECO:0000259" key="8">
    <source>
        <dbReference type="Pfam" id="PF08652"/>
    </source>
</evidence>
<comment type="catalytic activity">
    <reaction evidence="6">
        <text>a 5'-end NAD(+)-phospho-ribonucleoside in mRNA + H2O = a 5'-end phospho-ribonucleoside in mRNA + NAD(+) + H(+)</text>
        <dbReference type="Rhea" id="RHEA:60880"/>
        <dbReference type="Rhea" id="RHEA-COMP:15692"/>
        <dbReference type="Rhea" id="RHEA-COMP:15698"/>
        <dbReference type="ChEBI" id="CHEBI:15377"/>
        <dbReference type="ChEBI" id="CHEBI:15378"/>
        <dbReference type="ChEBI" id="CHEBI:57540"/>
        <dbReference type="ChEBI" id="CHEBI:138282"/>
        <dbReference type="ChEBI" id="CHEBI:144029"/>
    </reaction>
    <physiologicalReaction direction="left-to-right" evidence="6">
        <dbReference type="Rhea" id="RHEA:60881"/>
    </physiologicalReaction>
</comment>
<feature type="domain" description="RAI1-like" evidence="8">
    <location>
        <begin position="21"/>
        <end position="370"/>
    </location>
</feature>
<evidence type="ECO:0000313" key="10">
    <source>
        <dbReference type="Proteomes" id="UP000005220"/>
    </source>
</evidence>
<keyword evidence="7" id="KW-0539">Nucleus</keyword>
<keyword evidence="3 7" id="KW-0540">Nuclease</keyword>
<organism evidence="9 10">
    <name type="scientific">Kazachstania africana (strain ATCC 22294 / BCRC 22015 / CBS 2517 / CECT 1963 / NBRC 1671 / NRRL Y-8276)</name>
    <name type="common">Yeast</name>
    <name type="synonym">Kluyveromyces africanus</name>
    <dbReference type="NCBI Taxonomy" id="1071382"/>
    <lineage>
        <taxon>Eukaryota</taxon>
        <taxon>Fungi</taxon>
        <taxon>Dikarya</taxon>
        <taxon>Ascomycota</taxon>
        <taxon>Saccharomycotina</taxon>
        <taxon>Saccharomycetes</taxon>
        <taxon>Saccharomycetales</taxon>
        <taxon>Saccharomycetaceae</taxon>
        <taxon>Kazachstania</taxon>
    </lineage>
</organism>
<evidence type="ECO:0000256" key="4">
    <source>
        <dbReference type="ARBA" id="ARBA00044676"/>
    </source>
</evidence>
<dbReference type="EMBL" id="HE650830">
    <property type="protein sequence ID" value="CCF60084.1"/>
    <property type="molecule type" value="Genomic_DNA"/>
</dbReference>
<dbReference type="AlphaFoldDB" id="H2B0D4"/>
<protein>
    <recommendedName>
        <fullName evidence="7">Decapping nuclease</fullName>
        <ecNumber evidence="7">3.6.1.-</ecNumber>
    </recommendedName>
</protein>
<keyword evidence="7" id="KW-0378">Hydrolase</keyword>
<keyword evidence="7" id="KW-0479">Metal-binding</keyword>
<keyword evidence="7" id="KW-0547">Nucleotide-binding</keyword>
<dbReference type="InterPro" id="IPR039039">
    <property type="entry name" value="RAI1-like_fam"/>
</dbReference>
<evidence type="ECO:0000256" key="3">
    <source>
        <dbReference type="ARBA" id="ARBA00022722"/>
    </source>
</evidence>
<comment type="catalytic activity">
    <reaction evidence="4">
        <text>a 5'-end (N(7)-methyl 5'-triphosphoguanosine)-ribonucleoside-ribonucleotide in mRNA + H2O = a (N(7)-methyl 5'-triphosphoguanosine)-nucleoside + a 5'-end phospho-ribonucleoside in mRNA + H(+)</text>
        <dbReference type="Rhea" id="RHEA:66928"/>
        <dbReference type="Rhea" id="RHEA-COMP:15692"/>
        <dbReference type="Rhea" id="RHEA-COMP:17313"/>
        <dbReference type="ChEBI" id="CHEBI:15377"/>
        <dbReference type="ChEBI" id="CHEBI:15378"/>
        <dbReference type="ChEBI" id="CHEBI:138282"/>
        <dbReference type="ChEBI" id="CHEBI:172876"/>
        <dbReference type="ChEBI" id="CHEBI:172877"/>
    </reaction>
    <physiologicalReaction direction="left-to-right" evidence="4">
        <dbReference type="Rhea" id="RHEA:66929"/>
    </physiologicalReaction>
</comment>
<dbReference type="KEGG" id="kaf:KAFR_0J00160"/>
<dbReference type="GO" id="GO:0000956">
    <property type="term" value="P:nuclear-transcribed mRNA catabolic process"/>
    <property type="evidence" value="ECO:0007669"/>
    <property type="project" value="TreeGrafter"/>
</dbReference>
<dbReference type="InParanoid" id="H2B0D4"/>
<keyword evidence="7" id="KW-0694">RNA-binding</keyword>
<gene>
    <name evidence="9" type="primary">KAFR0J00160</name>
    <name evidence="9" type="ORF">KAFR_0J00160</name>
</gene>
<comment type="function">
    <text evidence="7">Decapping enzyme for NAD-capped RNAs: specifically hydrolyzes the nicotinamide adenine dinucleotide (NAD) cap from a subset of RNAs by removing the entire NAD moiety from the 5'-end of an NAD-capped RNA.</text>
</comment>
<dbReference type="GO" id="GO:0110155">
    <property type="term" value="P:NAD-cap decapping"/>
    <property type="evidence" value="ECO:0007669"/>
    <property type="project" value="TreeGrafter"/>
</dbReference>
<dbReference type="RefSeq" id="XP_003959219.1">
    <property type="nucleotide sequence ID" value="XM_003959170.1"/>
</dbReference>
<comment type="catalytic activity">
    <reaction evidence="5">
        <text>a 5'-end triphospho-ribonucleoside in mRNA + H2O = a 5'-end phospho-ribonucleoside in mRNA + diphosphate + H(+)</text>
        <dbReference type="Rhea" id="RHEA:78683"/>
        <dbReference type="Rhea" id="RHEA-COMP:15692"/>
        <dbReference type="Rhea" id="RHEA-COMP:17164"/>
        <dbReference type="ChEBI" id="CHEBI:15377"/>
        <dbReference type="ChEBI" id="CHEBI:15378"/>
        <dbReference type="ChEBI" id="CHEBI:33019"/>
        <dbReference type="ChEBI" id="CHEBI:138282"/>
        <dbReference type="ChEBI" id="CHEBI:167618"/>
    </reaction>
    <physiologicalReaction direction="left-to-right" evidence="5">
        <dbReference type="Rhea" id="RHEA:78684"/>
    </physiologicalReaction>
</comment>
<dbReference type="PANTHER" id="PTHR12395:SF9">
    <property type="entry name" value="DECAPPING AND EXORIBONUCLEASE PROTEIN"/>
    <property type="match status" value="1"/>
</dbReference>
<dbReference type="GO" id="GO:0034353">
    <property type="term" value="F:mRNA 5'-diphosphatase activity"/>
    <property type="evidence" value="ECO:0007669"/>
    <property type="project" value="TreeGrafter"/>
</dbReference>
<evidence type="ECO:0000256" key="7">
    <source>
        <dbReference type="RuleBase" id="RU367113"/>
    </source>
</evidence>